<comment type="caution">
    <text evidence="1">The sequence shown here is derived from an EMBL/GenBank/DDBJ whole genome shotgun (WGS) entry which is preliminary data.</text>
</comment>
<organism evidence="1 2">
    <name type="scientific">Cladophialophora chaetospira</name>
    <dbReference type="NCBI Taxonomy" id="386627"/>
    <lineage>
        <taxon>Eukaryota</taxon>
        <taxon>Fungi</taxon>
        <taxon>Dikarya</taxon>
        <taxon>Ascomycota</taxon>
        <taxon>Pezizomycotina</taxon>
        <taxon>Eurotiomycetes</taxon>
        <taxon>Chaetothyriomycetidae</taxon>
        <taxon>Chaetothyriales</taxon>
        <taxon>Herpotrichiellaceae</taxon>
        <taxon>Cladophialophora</taxon>
    </lineage>
</organism>
<keyword evidence="2" id="KW-1185">Reference proteome</keyword>
<protein>
    <submittedName>
        <fullName evidence="1">Uncharacterized protein</fullName>
    </submittedName>
</protein>
<evidence type="ECO:0000313" key="2">
    <source>
        <dbReference type="Proteomes" id="UP001172673"/>
    </source>
</evidence>
<dbReference type="AlphaFoldDB" id="A0AA39CMR4"/>
<evidence type="ECO:0000313" key="1">
    <source>
        <dbReference type="EMBL" id="KAJ9613974.1"/>
    </source>
</evidence>
<proteinExistence type="predicted"/>
<name>A0AA39CMR4_9EURO</name>
<reference evidence="1" key="1">
    <citation type="submission" date="2022-10" db="EMBL/GenBank/DDBJ databases">
        <title>Culturing micro-colonial fungi from biological soil crusts in the Mojave desert and describing Neophaeococcomyces mojavensis, and introducing the new genera and species Taxawa tesnikishii.</title>
        <authorList>
            <person name="Kurbessoian T."/>
            <person name="Stajich J.E."/>
        </authorList>
    </citation>
    <scope>NUCLEOTIDE SEQUENCE</scope>
    <source>
        <strain evidence="1">TK_41</strain>
    </source>
</reference>
<dbReference type="Proteomes" id="UP001172673">
    <property type="component" value="Unassembled WGS sequence"/>
</dbReference>
<gene>
    <name evidence="1" type="ORF">H2200_002110</name>
</gene>
<accession>A0AA39CMR4</accession>
<dbReference type="EMBL" id="JAPDRK010000003">
    <property type="protein sequence ID" value="KAJ9613974.1"/>
    <property type="molecule type" value="Genomic_DNA"/>
</dbReference>
<sequence length="303" mass="34406">MSFEHSSPSLTLRPKAPTSVLEPLSLVDDTIFKLLYAGNETNLRVFLSTRTPLDSNDNLSSLYRHVKDSGEPGPSIQYDNIPYSLSAMRKFLQDSVQGKQLLSYFAKLLRVQGGFMVKTAEMLAFDVYVKMVRALHINQNDKKLREHIINIVPEARYTITAYTAQEKEVFEFYAGMTRQHLQDAAAIATTELVQFKTSKEFPRRYRQLIKAHEVHESKLAEVRHRVAKKRGDRKAKIANARARNEAGQVRQMGMSGLTPHTAHVEQSVVGYVAQTANEFFPHFGEEEEANSEDPMLEPFPTAF</sequence>